<sequence>MGKTRKKQKVELVFDEQKRKDFLTGFRKRKNERRKKAKEQVEAMIKEERKRIKSELKAGMKNMKKSFQPLQELTEEDKKQEYEDDEVEVKIVELSANDFAAQRNMIGANTGQESEEEEEPEEDEEEEVDENTIPGMDIVEKKKKRRKPTSEDQDDSKKKSKTEHEFKSKKDIDKVMKKKTLRNLKKTSAFKQKEKFEQVANRKKARREKRNTIKSLPKHKQKEKKRFNNDLNRKIKK</sequence>
<name>T1GMX1_MEGSC</name>
<evidence type="ECO:0000256" key="2">
    <source>
        <dbReference type="ARBA" id="ARBA00007175"/>
    </source>
</evidence>
<dbReference type="InterPro" id="IPR019186">
    <property type="entry name" value="Nucleolar_protein_12"/>
</dbReference>
<organism evidence="8 9">
    <name type="scientific">Megaselia scalaris</name>
    <name type="common">Humpbacked fly</name>
    <name type="synonym">Phora scalaris</name>
    <dbReference type="NCBI Taxonomy" id="36166"/>
    <lineage>
        <taxon>Eukaryota</taxon>
        <taxon>Metazoa</taxon>
        <taxon>Ecdysozoa</taxon>
        <taxon>Arthropoda</taxon>
        <taxon>Hexapoda</taxon>
        <taxon>Insecta</taxon>
        <taxon>Pterygota</taxon>
        <taxon>Neoptera</taxon>
        <taxon>Endopterygota</taxon>
        <taxon>Diptera</taxon>
        <taxon>Brachycera</taxon>
        <taxon>Muscomorpha</taxon>
        <taxon>Platypezoidea</taxon>
        <taxon>Phoridae</taxon>
        <taxon>Megaseliini</taxon>
        <taxon>Megaselia</taxon>
    </lineage>
</organism>
<comment type="similarity">
    <text evidence="2">Belongs to the RRP17 family.</text>
</comment>
<evidence type="ECO:0000313" key="9">
    <source>
        <dbReference type="Proteomes" id="UP000015102"/>
    </source>
</evidence>
<reference evidence="9" key="1">
    <citation type="submission" date="2013-02" db="EMBL/GenBank/DDBJ databases">
        <authorList>
            <person name="Hughes D."/>
        </authorList>
    </citation>
    <scope>NUCLEOTIDE SEQUENCE</scope>
    <source>
        <strain>Durham</strain>
        <strain evidence="9">NC isolate 2 -- Noor lab</strain>
    </source>
</reference>
<comment type="subcellular location">
    <subcellularLocation>
        <location evidence="1">Nucleus</location>
        <location evidence="1">Nucleolus</location>
    </subcellularLocation>
</comment>
<dbReference type="Pfam" id="PF09805">
    <property type="entry name" value="Nop25"/>
    <property type="match status" value="1"/>
</dbReference>
<accession>T1GMX1</accession>
<feature type="coiled-coil region" evidence="6">
    <location>
        <begin position="27"/>
        <end position="58"/>
    </location>
</feature>
<feature type="region of interest" description="Disordered" evidence="7">
    <location>
        <begin position="66"/>
        <end position="85"/>
    </location>
</feature>
<evidence type="ECO:0000256" key="5">
    <source>
        <dbReference type="ARBA" id="ARBA00023242"/>
    </source>
</evidence>
<keyword evidence="4 6" id="KW-0175">Coiled coil</keyword>
<reference evidence="8" key="2">
    <citation type="submission" date="2015-06" db="UniProtKB">
        <authorList>
            <consortium name="EnsemblMetazoa"/>
        </authorList>
    </citation>
    <scope>IDENTIFICATION</scope>
</reference>
<dbReference type="GO" id="GO:0019843">
    <property type="term" value="F:rRNA binding"/>
    <property type="evidence" value="ECO:0007669"/>
    <property type="project" value="TreeGrafter"/>
</dbReference>
<dbReference type="GO" id="GO:0005730">
    <property type="term" value="C:nucleolus"/>
    <property type="evidence" value="ECO:0007669"/>
    <property type="project" value="UniProtKB-SubCell"/>
</dbReference>
<dbReference type="EMBL" id="CAQQ02059917">
    <property type="status" value="NOT_ANNOTATED_CDS"/>
    <property type="molecule type" value="Genomic_DNA"/>
</dbReference>
<evidence type="ECO:0000256" key="1">
    <source>
        <dbReference type="ARBA" id="ARBA00004604"/>
    </source>
</evidence>
<keyword evidence="5" id="KW-0539">Nucleus</keyword>
<dbReference type="Proteomes" id="UP000015102">
    <property type="component" value="Unassembled WGS sequence"/>
</dbReference>
<dbReference type="EnsemblMetazoa" id="MESCA004905-RA">
    <property type="protein sequence ID" value="MESCA004905-PA"/>
    <property type="gene ID" value="MESCA004905"/>
</dbReference>
<evidence type="ECO:0000256" key="4">
    <source>
        <dbReference type="ARBA" id="ARBA00023054"/>
    </source>
</evidence>
<feature type="compositionally biased region" description="Basic and acidic residues" evidence="7">
    <location>
        <begin position="226"/>
        <end position="237"/>
    </location>
</feature>
<feature type="compositionally biased region" description="Basic residues" evidence="7">
    <location>
        <begin position="176"/>
        <end position="185"/>
    </location>
</feature>
<evidence type="ECO:0000256" key="3">
    <source>
        <dbReference type="ARBA" id="ARBA00015520"/>
    </source>
</evidence>
<feature type="compositionally biased region" description="Acidic residues" evidence="7">
    <location>
        <begin position="113"/>
        <end position="130"/>
    </location>
</feature>
<dbReference type="HOGENOM" id="CLU_102430_0_0_1"/>
<evidence type="ECO:0000313" key="8">
    <source>
        <dbReference type="EnsemblMetazoa" id="MESCA004905-PA"/>
    </source>
</evidence>
<feature type="compositionally biased region" description="Basic and acidic residues" evidence="7">
    <location>
        <begin position="162"/>
        <end position="175"/>
    </location>
</feature>
<dbReference type="PANTHER" id="PTHR14577:SF0">
    <property type="entry name" value="NUCLEOLAR PROTEIN 12"/>
    <property type="match status" value="1"/>
</dbReference>
<keyword evidence="9" id="KW-1185">Reference proteome</keyword>
<dbReference type="AlphaFoldDB" id="T1GMX1"/>
<dbReference type="PANTHER" id="PTHR14577">
    <property type="entry name" value="NUCLEOLAR PROTEIN 12"/>
    <property type="match status" value="1"/>
</dbReference>
<feature type="compositionally biased region" description="Basic residues" evidence="7">
    <location>
        <begin position="216"/>
        <end position="225"/>
    </location>
</feature>
<evidence type="ECO:0000256" key="7">
    <source>
        <dbReference type="SAM" id="MobiDB-lite"/>
    </source>
</evidence>
<protein>
    <recommendedName>
        <fullName evidence="3">Nucleolar protein 12</fullName>
    </recommendedName>
</protein>
<dbReference type="STRING" id="36166.T1GMX1"/>
<proteinExistence type="inferred from homology"/>
<feature type="region of interest" description="Disordered" evidence="7">
    <location>
        <begin position="96"/>
        <end position="237"/>
    </location>
</feature>
<dbReference type="OMA" id="GMDFDPN"/>
<evidence type="ECO:0000256" key="6">
    <source>
        <dbReference type="SAM" id="Coils"/>
    </source>
</evidence>